<gene>
    <name evidence="2" type="ORF">RCL2_002387000</name>
</gene>
<evidence type="ECO:0000256" key="1">
    <source>
        <dbReference type="SAM" id="MobiDB-lite"/>
    </source>
</evidence>
<feature type="compositionally biased region" description="Polar residues" evidence="1">
    <location>
        <begin position="25"/>
        <end position="34"/>
    </location>
</feature>
<accession>A0A8H3M1T2</accession>
<sequence length="160" mass="17988">MDNMILSVSEDETISESDPSEVLDEQTQYSTNRSGGAGSIQDCPFFGVLSGNSQLRTFGEHKMSIIEGNVRRDARVEELEQKNTVLEVRLVILEQDSLAVDEQLQNDNEVLPSCICSDIEIKLEAESTEKYFAKYLLSEVTLPPILDYSQGKQQYHFSTT</sequence>
<dbReference type="EMBL" id="BLAL01000257">
    <property type="protein sequence ID" value="GES97284.1"/>
    <property type="molecule type" value="Genomic_DNA"/>
</dbReference>
<feature type="compositionally biased region" description="Acidic residues" evidence="1">
    <location>
        <begin position="9"/>
        <end position="24"/>
    </location>
</feature>
<feature type="region of interest" description="Disordered" evidence="1">
    <location>
        <begin position="1"/>
        <end position="36"/>
    </location>
</feature>
<comment type="caution">
    <text evidence="2">The sequence shown here is derived from an EMBL/GenBank/DDBJ whole genome shotgun (WGS) entry which is preliminary data.</text>
</comment>
<dbReference type="AlphaFoldDB" id="A0A8H3M1T2"/>
<organism evidence="2 3">
    <name type="scientific">Rhizophagus clarus</name>
    <dbReference type="NCBI Taxonomy" id="94130"/>
    <lineage>
        <taxon>Eukaryota</taxon>
        <taxon>Fungi</taxon>
        <taxon>Fungi incertae sedis</taxon>
        <taxon>Mucoromycota</taxon>
        <taxon>Glomeromycotina</taxon>
        <taxon>Glomeromycetes</taxon>
        <taxon>Glomerales</taxon>
        <taxon>Glomeraceae</taxon>
        <taxon>Rhizophagus</taxon>
    </lineage>
</organism>
<evidence type="ECO:0000313" key="2">
    <source>
        <dbReference type="EMBL" id="GES97284.1"/>
    </source>
</evidence>
<name>A0A8H3M1T2_9GLOM</name>
<dbReference type="Proteomes" id="UP000615446">
    <property type="component" value="Unassembled WGS sequence"/>
</dbReference>
<dbReference type="OrthoDB" id="2322910at2759"/>
<reference evidence="2" key="1">
    <citation type="submission" date="2019-10" db="EMBL/GenBank/DDBJ databases">
        <title>Conservation and host-specific expression of non-tandemly repeated heterogenous ribosome RNA gene in arbuscular mycorrhizal fungi.</title>
        <authorList>
            <person name="Maeda T."/>
            <person name="Kobayashi Y."/>
            <person name="Nakagawa T."/>
            <person name="Ezawa T."/>
            <person name="Yamaguchi K."/>
            <person name="Bino T."/>
            <person name="Nishimoto Y."/>
            <person name="Shigenobu S."/>
            <person name="Kawaguchi M."/>
        </authorList>
    </citation>
    <scope>NUCLEOTIDE SEQUENCE</scope>
    <source>
        <strain evidence="2">HR1</strain>
    </source>
</reference>
<evidence type="ECO:0000313" key="3">
    <source>
        <dbReference type="Proteomes" id="UP000615446"/>
    </source>
</evidence>
<protein>
    <submittedName>
        <fullName evidence="2">Uncharacterized protein</fullName>
    </submittedName>
</protein>
<proteinExistence type="predicted"/>